<evidence type="ECO:0000313" key="2">
    <source>
        <dbReference type="EMBL" id="MBO8407298.1"/>
    </source>
</evidence>
<accession>A0A940ICC9</accession>
<evidence type="ECO:0000256" key="1">
    <source>
        <dbReference type="SAM" id="SignalP"/>
    </source>
</evidence>
<reference evidence="2" key="1">
    <citation type="submission" date="2020-10" db="EMBL/GenBank/DDBJ databases">
        <authorList>
            <person name="Gilroy R."/>
        </authorList>
    </citation>
    <scope>NUCLEOTIDE SEQUENCE</scope>
    <source>
        <strain evidence="2">B1-16210</strain>
    </source>
</reference>
<feature type="chain" id="PRO_5036886326" description="IncF plasmid conjugative transfer protein TraN" evidence="1">
    <location>
        <begin position="23"/>
        <end position="510"/>
    </location>
</feature>
<protein>
    <recommendedName>
        <fullName evidence="4">IncF plasmid conjugative transfer protein TraN</fullName>
    </recommendedName>
</protein>
<feature type="signal peptide" evidence="1">
    <location>
        <begin position="1"/>
        <end position="22"/>
    </location>
</feature>
<dbReference type="Proteomes" id="UP000721442">
    <property type="component" value="Unassembled WGS sequence"/>
</dbReference>
<sequence length="510" mass="56548">MKLQSLSAFILLACGWVMPSFATTFPTPTTPFSQYGQIQNVQNYSSNPFWNPNSPYNQRMPVPIYVNGVDVDTSDCTAIVGALVSSFCSQRNNCIGMDVSDARPTITIQLASLPNHNYVTPCAGYIDSEFEKYKSQNAVAVPKGKSVAFPTATTPNTNANQQNYEFQPQTQQLPDWQNDMIERQNELQNLQAATGTTNSELAQADFPKTADNLTFEQSVQLGAAGYAPYKDASGYHTINIAMDNQQLQASGTFSQNSAVAQNKCANAKTMMATLNADLKKLTECQESKKKFSECYPELKGDYPTTQFSPSILSGEPVEQNQGYSRSGSRNRWWSFILTPGVWTSLSASDCLTDPVTGQRTCCNTVFESKDRKVNIGGYMFCGAEIKDANGKITETVPIYGMARQCLQNNRKRNTTAAGAISGTFQNDFWNQECTTRYCQGYQAPTPGIESALIWTPDETNICWKWECPTGYRKIENTCISDTETTEYETLKQSIIDMRAQLSSECANFIQ</sequence>
<evidence type="ECO:0008006" key="4">
    <source>
        <dbReference type="Google" id="ProtNLM"/>
    </source>
</evidence>
<organism evidence="2 3">
    <name type="scientific">Candidatus Enterousia excrementavium</name>
    <dbReference type="NCBI Taxonomy" id="2840789"/>
    <lineage>
        <taxon>Bacteria</taxon>
        <taxon>Pseudomonadati</taxon>
        <taxon>Pseudomonadota</taxon>
        <taxon>Alphaproteobacteria</taxon>
        <taxon>Candidatus Enterousia</taxon>
    </lineage>
</organism>
<dbReference type="EMBL" id="JADINE010000031">
    <property type="protein sequence ID" value="MBO8407298.1"/>
    <property type="molecule type" value="Genomic_DNA"/>
</dbReference>
<evidence type="ECO:0000313" key="3">
    <source>
        <dbReference type="Proteomes" id="UP000721442"/>
    </source>
</evidence>
<gene>
    <name evidence="2" type="ORF">IAC77_02455</name>
</gene>
<dbReference type="AlphaFoldDB" id="A0A940ICC9"/>
<keyword evidence="1" id="KW-0732">Signal</keyword>
<name>A0A940ICC9_9PROT</name>
<reference evidence="2" key="2">
    <citation type="journal article" date="2021" name="PeerJ">
        <title>Extensive microbial diversity within the chicken gut microbiome revealed by metagenomics and culture.</title>
        <authorList>
            <person name="Gilroy R."/>
            <person name="Ravi A."/>
            <person name="Getino M."/>
            <person name="Pursley I."/>
            <person name="Horton D.L."/>
            <person name="Alikhan N.F."/>
            <person name="Baker D."/>
            <person name="Gharbi K."/>
            <person name="Hall N."/>
            <person name="Watson M."/>
            <person name="Adriaenssens E.M."/>
            <person name="Foster-Nyarko E."/>
            <person name="Jarju S."/>
            <person name="Secka A."/>
            <person name="Antonio M."/>
            <person name="Oren A."/>
            <person name="Chaudhuri R.R."/>
            <person name="La Ragione R."/>
            <person name="Hildebrand F."/>
            <person name="Pallen M.J."/>
        </authorList>
    </citation>
    <scope>NUCLEOTIDE SEQUENCE</scope>
    <source>
        <strain evidence="2">B1-16210</strain>
    </source>
</reference>
<comment type="caution">
    <text evidence="2">The sequence shown here is derived from an EMBL/GenBank/DDBJ whole genome shotgun (WGS) entry which is preliminary data.</text>
</comment>
<proteinExistence type="predicted"/>